<keyword evidence="1" id="KW-0472">Membrane</keyword>
<name>A0A0B8TA30_9SPHI</name>
<dbReference type="Proteomes" id="UP000031802">
    <property type="component" value="Unassembled WGS sequence"/>
</dbReference>
<reference evidence="3" key="1">
    <citation type="submission" date="2014-04" db="EMBL/GenBank/DDBJ databases">
        <title>Whole-Genome optical mapping and complete genome sequence of Sphingobacterium deserti sp. nov., a new spaces isolated from desert in the west of China.</title>
        <authorList>
            <person name="Teng C."/>
            <person name="Zhou Z."/>
            <person name="Li X."/>
            <person name="Chen M."/>
            <person name="Lin M."/>
            <person name="Wang L."/>
            <person name="Su S."/>
            <person name="Zhang C."/>
            <person name="Zhang W."/>
        </authorList>
    </citation>
    <scope>NUCLEOTIDE SEQUENCE [LARGE SCALE GENOMIC DNA]</scope>
    <source>
        <strain evidence="3">ACCC05744</strain>
    </source>
</reference>
<dbReference type="RefSeq" id="WP_037495134.1">
    <property type="nucleotide sequence ID" value="NZ_JJMU01000009.1"/>
</dbReference>
<feature type="transmembrane region" description="Helical" evidence="1">
    <location>
        <begin position="52"/>
        <end position="78"/>
    </location>
</feature>
<keyword evidence="3" id="KW-1185">Reference proteome</keyword>
<keyword evidence="1" id="KW-1133">Transmembrane helix</keyword>
<dbReference type="EMBL" id="JJMU01000009">
    <property type="protein sequence ID" value="KGE15639.1"/>
    <property type="molecule type" value="Genomic_DNA"/>
</dbReference>
<dbReference type="InterPro" id="IPR009325">
    <property type="entry name" value="DUF983"/>
</dbReference>
<dbReference type="AlphaFoldDB" id="A0A0B8TA30"/>
<organism evidence="2 3">
    <name type="scientific">Sphingobacterium deserti</name>
    <dbReference type="NCBI Taxonomy" id="1229276"/>
    <lineage>
        <taxon>Bacteria</taxon>
        <taxon>Pseudomonadati</taxon>
        <taxon>Bacteroidota</taxon>
        <taxon>Sphingobacteriia</taxon>
        <taxon>Sphingobacteriales</taxon>
        <taxon>Sphingobacteriaceae</taxon>
        <taxon>Sphingobacterium</taxon>
    </lineage>
</organism>
<sequence>MSTSKFSALLQSKCPRCRVGKMFEGPIYGFKKQTMHERCPHCGLKFEIEPGYFYAAMYVSYAFSVAEVVSLGLATAFLTKSESPWLYIIVLFSAIFLFAPFNLRFSRLVLLHYLSPKVSYNPQYERNLEK</sequence>
<evidence type="ECO:0000256" key="1">
    <source>
        <dbReference type="SAM" id="Phobius"/>
    </source>
</evidence>
<comment type="caution">
    <text evidence="2">The sequence shown here is derived from an EMBL/GenBank/DDBJ whole genome shotgun (WGS) entry which is preliminary data.</text>
</comment>
<dbReference type="OrthoDB" id="9790326at2"/>
<proteinExistence type="predicted"/>
<evidence type="ECO:0000313" key="2">
    <source>
        <dbReference type="EMBL" id="KGE15639.1"/>
    </source>
</evidence>
<evidence type="ECO:0008006" key="4">
    <source>
        <dbReference type="Google" id="ProtNLM"/>
    </source>
</evidence>
<dbReference type="PATRIC" id="fig|1229276.3.peg.586"/>
<feature type="transmembrane region" description="Helical" evidence="1">
    <location>
        <begin position="84"/>
        <end position="103"/>
    </location>
</feature>
<evidence type="ECO:0000313" key="3">
    <source>
        <dbReference type="Proteomes" id="UP000031802"/>
    </source>
</evidence>
<accession>A0A0B8TA30</accession>
<dbReference type="STRING" id="1229276.DI53_0561"/>
<dbReference type="Pfam" id="PF06170">
    <property type="entry name" value="DUF983"/>
    <property type="match status" value="1"/>
</dbReference>
<dbReference type="eggNOG" id="COG5349">
    <property type="taxonomic scope" value="Bacteria"/>
</dbReference>
<keyword evidence="1" id="KW-0812">Transmembrane</keyword>
<protein>
    <recommendedName>
        <fullName evidence="4">DUF983 domain-containing protein</fullName>
    </recommendedName>
</protein>
<gene>
    <name evidence="2" type="ORF">DI53_0561</name>
</gene>
<reference evidence="2 3" key="2">
    <citation type="journal article" date="2015" name="PLoS ONE">
        <title>Whole-Genome Optical Mapping and Finished Genome Sequence of Sphingobacterium deserti sp. nov., a New Species Isolated from the Western Desert of China.</title>
        <authorList>
            <person name="Teng C."/>
            <person name="Zhou Z."/>
            <person name="Molnar I."/>
            <person name="Li X."/>
            <person name="Tang R."/>
            <person name="Chen M."/>
            <person name="Wang L."/>
            <person name="Su S."/>
            <person name="Zhang W."/>
            <person name="Lin M."/>
        </authorList>
    </citation>
    <scope>NUCLEOTIDE SEQUENCE [LARGE SCALE GENOMIC DNA]</scope>
    <source>
        <strain evidence="3">ACCC05744</strain>
    </source>
</reference>